<evidence type="ECO:0000313" key="1">
    <source>
        <dbReference type="EMBL" id="MFC4768591.1"/>
    </source>
</evidence>
<name>A0ABV9Q301_9BACL</name>
<dbReference type="Proteomes" id="UP001596002">
    <property type="component" value="Unassembled WGS sequence"/>
</dbReference>
<comment type="caution">
    <text evidence="1">The sequence shown here is derived from an EMBL/GenBank/DDBJ whole genome shotgun (WGS) entry which is preliminary data.</text>
</comment>
<evidence type="ECO:0000313" key="2">
    <source>
        <dbReference type="Proteomes" id="UP001596002"/>
    </source>
</evidence>
<proteinExistence type="predicted"/>
<keyword evidence="2" id="KW-1185">Reference proteome</keyword>
<dbReference type="EMBL" id="JBHSHC010000108">
    <property type="protein sequence ID" value="MFC4768591.1"/>
    <property type="molecule type" value="Genomic_DNA"/>
</dbReference>
<reference evidence="2" key="1">
    <citation type="journal article" date="2019" name="Int. J. Syst. Evol. Microbiol.">
        <title>The Global Catalogue of Microorganisms (GCM) 10K type strain sequencing project: providing services to taxonomists for standard genome sequencing and annotation.</title>
        <authorList>
            <consortium name="The Broad Institute Genomics Platform"/>
            <consortium name="The Broad Institute Genome Sequencing Center for Infectious Disease"/>
            <person name="Wu L."/>
            <person name="Ma J."/>
        </authorList>
    </citation>
    <scope>NUCLEOTIDE SEQUENCE [LARGE SCALE GENOMIC DNA]</scope>
    <source>
        <strain evidence="2">WYCCWR 12678</strain>
    </source>
</reference>
<sequence>MAKETRNADIHTPDLNEEINEIAEYLELHVGPVTETHKKALADLVQRYGTASVTLTLVAEMNQLDMVTALLQQSKDVLRKRKRV</sequence>
<gene>
    <name evidence="1" type="ORF">ACFO8Q_14695</name>
</gene>
<accession>A0ABV9Q301</accession>
<protein>
    <submittedName>
        <fullName evidence="1">Uncharacterized protein</fullName>
    </submittedName>
</protein>
<organism evidence="1 2">
    <name type="scientific">Effusibacillus consociatus</name>
    <dbReference type="NCBI Taxonomy" id="1117041"/>
    <lineage>
        <taxon>Bacteria</taxon>
        <taxon>Bacillati</taxon>
        <taxon>Bacillota</taxon>
        <taxon>Bacilli</taxon>
        <taxon>Bacillales</taxon>
        <taxon>Alicyclobacillaceae</taxon>
        <taxon>Effusibacillus</taxon>
    </lineage>
</organism>
<dbReference type="RefSeq" id="WP_380026542.1">
    <property type="nucleotide sequence ID" value="NZ_JBHSHC010000108.1"/>
</dbReference>